<dbReference type="AlphaFoldDB" id="M7TYF9"/>
<evidence type="ECO:0000256" key="6">
    <source>
        <dbReference type="ARBA" id="ARBA00022729"/>
    </source>
</evidence>
<organism evidence="11 12">
    <name type="scientific">Eutypa lata (strain UCR-EL1)</name>
    <name type="common">Grapevine dieback disease fungus</name>
    <name type="synonym">Eutypa armeniacae</name>
    <dbReference type="NCBI Taxonomy" id="1287681"/>
    <lineage>
        <taxon>Eukaryota</taxon>
        <taxon>Fungi</taxon>
        <taxon>Dikarya</taxon>
        <taxon>Ascomycota</taxon>
        <taxon>Pezizomycotina</taxon>
        <taxon>Sordariomycetes</taxon>
        <taxon>Xylariomycetidae</taxon>
        <taxon>Xylariales</taxon>
        <taxon>Diatrypaceae</taxon>
        <taxon>Eutypa</taxon>
    </lineage>
</organism>
<evidence type="ECO:0000313" key="12">
    <source>
        <dbReference type="Proteomes" id="UP000012174"/>
    </source>
</evidence>
<evidence type="ECO:0000256" key="1">
    <source>
        <dbReference type="ARBA" id="ARBA00000695"/>
    </source>
</evidence>
<dbReference type="GO" id="GO:0005576">
    <property type="term" value="C:extracellular region"/>
    <property type="evidence" value="ECO:0007669"/>
    <property type="project" value="UniProtKB-SubCell"/>
</dbReference>
<sequence>MISKECQEHGADDHGTHYGDYHYEAHYYRRRLHTHRPKVCEEQTETGEDDTIFILEDGATLSNVIIGPNQAEGVHCKGTCIVNNVWWEDVCEDAITFKQTSGTSYINGGGAFHAADKIVQFNGFGTVSIKNFFASDYGKVAPSCGIYRGNGNGKARHFFALSGVAVVGGGVLCGINANYGDTCTIADSCQSDGKDCDRYAGNADGDEPTKIGSGADGTYCIVSGFTADY</sequence>
<keyword evidence="12" id="KW-1185">Reference proteome</keyword>
<dbReference type="HOGENOM" id="CLU_044863_3_1_1"/>
<dbReference type="PANTHER" id="PTHR33407:SF9">
    <property type="entry name" value="PECTATE LYASE F-RELATED"/>
    <property type="match status" value="1"/>
</dbReference>
<evidence type="ECO:0000256" key="5">
    <source>
        <dbReference type="ARBA" id="ARBA00022525"/>
    </source>
</evidence>
<reference evidence="12" key="1">
    <citation type="journal article" date="2013" name="Genome Announc.">
        <title>Draft genome sequence of the grapevine dieback fungus Eutypa lata UCR-EL1.</title>
        <authorList>
            <person name="Blanco-Ulate B."/>
            <person name="Rolshausen P.E."/>
            <person name="Cantu D."/>
        </authorList>
    </citation>
    <scope>NUCLEOTIDE SEQUENCE [LARGE SCALE GENOMIC DNA]</scope>
    <source>
        <strain evidence="12">UCR-EL1</strain>
    </source>
</reference>
<dbReference type="EMBL" id="KB705596">
    <property type="protein sequence ID" value="EMR71715.1"/>
    <property type="molecule type" value="Genomic_DNA"/>
</dbReference>
<keyword evidence="5 10" id="KW-0964">Secreted</keyword>
<dbReference type="Pfam" id="PF03211">
    <property type="entry name" value="Pectate_lyase"/>
    <property type="match status" value="1"/>
</dbReference>
<evidence type="ECO:0000256" key="3">
    <source>
        <dbReference type="ARBA" id="ARBA00004613"/>
    </source>
</evidence>
<dbReference type="eggNOG" id="ENOG502RYK9">
    <property type="taxonomic scope" value="Eukaryota"/>
</dbReference>
<name>M7TYF9_EUTLA</name>
<evidence type="ECO:0000313" key="11">
    <source>
        <dbReference type="EMBL" id="EMR71715.1"/>
    </source>
</evidence>
<evidence type="ECO:0000256" key="2">
    <source>
        <dbReference type="ARBA" id="ARBA00001913"/>
    </source>
</evidence>
<evidence type="ECO:0000256" key="10">
    <source>
        <dbReference type="RuleBase" id="RU367009"/>
    </source>
</evidence>
<comment type="catalytic activity">
    <reaction evidence="1 10">
        <text>Eliminative cleavage of (1-&gt;4)-alpha-D-galacturonan to give oligosaccharides with 4-deoxy-alpha-D-galact-4-enuronosyl groups at their non-reducing ends.</text>
        <dbReference type="EC" id="4.2.2.2"/>
    </reaction>
</comment>
<dbReference type="OMA" id="CKTQYQR"/>
<dbReference type="OrthoDB" id="441042at2759"/>
<dbReference type="InterPro" id="IPR012334">
    <property type="entry name" value="Pectin_lyas_fold"/>
</dbReference>
<accession>M7TYF9</accession>
<dbReference type="Gene3D" id="2.160.20.10">
    <property type="entry name" value="Single-stranded right-handed beta-helix, Pectin lyase-like"/>
    <property type="match status" value="1"/>
</dbReference>
<dbReference type="EC" id="4.2.2.2" evidence="10"/>
<dbReference type="GO" id="GO:0045490">
    <property type="term" value="P:pectin catabolic process"/>
    <property type="evidence" value="ECO:0007669"/>
    <property type="project" value="TreeGrafter"/>
</dbReference>
<dbReference type="PANTHER" id="PTHR33407">
    <property type="entry name" value="PECTATE LYASE F-RELATED"/>
    <property type="match status" value="1"/>
</dbReference>
<dbReference type="Proteomes" id="UP000012174">
    <property type="component" value="Unassembled WGS sequence"/>
</dbReference>
<protein>
    <recommendedName>
        <fullName evidence="10">Pectate lyase</fullName>
        <ecNumber evidence="10">4.2.2.2</ecNumber>
    </recommendedName>
</protein>
<evidence type="ECO:0000256" key="9">
    <source>
        <dbReference type="ARBA" id="ARBA00025679"/>
    </source>
</evidence>
<dbReference type="InterPro" id="IPR011050">
    <property type="entry name" value="Pectin_lyase_fold/virulence"/>
</dbReference>
<comment type="similarity">
    <text evidence="4 10">Belongs to the polysaccharide lyase 3 family.</text>
</comment>
<comment type="function">
    <text evidence="9 10">Pectinolytic enzyme consist of four classes of enzymes: pectin lyase, polygalacturonase, pectin methylesterase and rhamnogalacturonase. Among pectinolytic enzymes, pectin lyase is the most important in depolymerization of pectin, since it cleaves internal glycosidic bonds of highly methylated pectins. Favors pectate, the anion, over pectin, the methyl ester.</text>
</comment>
<proteinExistence type="inferred from homology"/>
<keyword evidence="8 10" id="KW-0456">Lyase</keyword>
<dbReference type="GO" id="GO:0030570">
    <property type="term" value="F:pectate lyase activity"/>
    <property type="evidence" value="ECO:0007669"/>
    <property type="project" value="UniProtKB-UniRule"/>
</dbReference>
<evidence type="ECO:0000256" key="4">
    <source>
        <dbReference type="ARBA" id="ARBA00006463"/>
    </source>
</evidence>
<evidence type="ECO:0000256" key="8">
    <source>
        <dbReference type="ARBA" id="ARBA00023239"/>
    </source>
</evidence>
<dbReference type="KEGG" id="ela:UCREL1_1231"/>
<evidence type="ECO:0000256" key="7">
    <source>
        <dbReference type="ARBA" id="ARBA00022837"/>
    </source>
</evidence>
<dbReference type="STRING" id="1287681.M7TYF9"/>
<dbReference type="SUPFAM" id="SSF51126">
    <property type="entry name" value="Pectin lyase-like"/>
    <property type="match status" value="1"/>
</dbReference>
<comment type="subcellular location">
    <subcellularLocation>
        <location evidence="3 10">Secreted</location>
    </subcellularLocation>
</comment>
<gene>
    <name evidence="11" type="ORF">UCREL1_1231</name>
</gene>
<keyword evidence="6" id="KW-0732">Signal</keyword>
<keyword evidence="7 10" id="KW-0106">Calcium</keyword>
<comment type="cofactor">
    <cofactor evidence="2 10">
        <name>Ca(2+)</name>
        <dbReference type="ChEBI" id="CHEBI:29108"/>
    </cofactor>
</comment>
<dbReference type="InterPro" id="IPR004898">
    <property type="entry name" value="Pectate_lyase_PlyH/PlyE-like"/>
</dbReference>